<protein>
    <recommendedName>
        <fullName evidence="3">ABM domain-containing protein</fullName>
    </recommendedName>
</protein>
<sequence length="105" mass="11747">MGSDPIQMLVLLTPKPGKLDEIMAICKEGAERYEPMSACTRWLCSLEVNVKDGAESLVLVQEWTSVEALMENSKSEQAIKTRDQLTELSTSLEFKMSKVFIGFSK</sequence>
<proteinExistence type="predicted"/>
<accession>A0A2J6SC10</accession>
<dbReference type="AlphaFoldDB" id="A0A2J6SC10"/>
<dbReference type="InterPro" id="IPR011008">
    <property type="entry name" value="Dimeric_a/b-barrel"/>
</dbReference>
<dbReference type="SUPFAM" id="SSF54909">
    <property type="entry name" value="Dimeric alpha+beta barrel"/>
    <property type="match status" value="1"/>
</dbReference>
<dbReference type="EMBL" id="KZ613937">
    <property type="protein sequence ID" value="PMD48282.1"/>
    <property type="molecule type" value="Genomic_DNA"/>
</dbReference>
<evidence type="ECO:0000313" key="2">
    <source>
        <dbReference type="Proteomes" id="UP000235786"/>
    </source>
</evidence>
<evidence type="ECO:0008006" key="3">
    <source>
        <dbReference type="Google" id="ProtNLM"/>
    </source>
</evidence>
<name>A0A2J6SC10_HYAVF</name>
<evidence type="ECO:0000313" key="1">
    <source>
        <dbReference type="EMBL" id="PMD48282.1"/>
    </source>
</evidence>
<dbReference type="OrthoDB" id="10011777at2759"/>
<organism evidence="1 2">
    <name type="scientific">Hyaloscypha variabilis (strain UAMH 11265 / GT02V1 / F)</name>
    <name type="common">Meliniomyces variabilis</name>
    <dbReference type="NCBI Taxonomy" id="1149755"/>
    <lineage>
        <taxon>Eukaryota</taxon>
        <taxon>Fungi</taxon>
        <taxon>Dikarya</taxon>
        <taxon>Ascomycota</taxon>
        <taxon>Pezizomycotina</taxon>
        <taxon>Leotiomycetes</taxon>
        <taxon>Helotiales</taxon>
        <taxon>Hyaloscyphaceae</taxon>
        <taxon>Hyaloscypha</taxon>
        <taxon>Hyaloscypha variabilis</taxon>
    </lineage>
</organism>
<dbReference type="Gene3D" id="3.30.70.100">
    <property type="match status" value="1"/>
</dbReference>
<gene>
    <name evidence="1" type="ORF">L207DRAFT_447140</name>
</gene>
<reference evidence="1 2" key="1">
    <citation type="submission" date="2016-04" db="EMBL/GenBank/DDBJ databases">
        <title>A degradative enzymes factory behind the ericoid mycorrhizal symbiosis.</title>
        <authorList>
            <consortium name="DOE Joint Genome Institute"/>
            <person name="Martino E."/>
            <person name="Morin E."/>
            <person name="Grelet G."/>
            <person name="Kuo A."/>
            <person name="Kohler A."/>
            <person name="Daghino S."/>
            <person name="Barry K."/>
            <person name="Choi C."/>
            <person name="Cichocki N."/>
            <person name="Clum A."/>
            <person name="Copeland A."/>
            <person name="Hainaut M."/>
            <person name="Haridas S."/>
            <person name="Labutti K."/>
            <person name="Lindquist E."/>
            <person name="Lipzen A."/>
            <person name="Khouja H.-R."/>
            <person name="Murat C."/>
            <person name="Ohm R."/>
            <person name="Olson A."/>
            <person name="Spatafora J."/>
            <person name="Veneault-Fourrey C."/>
            <person name="Henrissat B."/>
            <person name="Grigoriev I."/>
            <person name="Martin F."/>
            <person name="Perotto S."/>
        </authorList>
    </citation>
    <scope>NUCLEOTIDE SEQUENCE [LARGE SCALE GENOMIC DNA]</scope>
    <source>
        <strain evidence="1 2">F</strain>
    </source>
</reference>
<dbReference type="Proteomes" id="UP000235786">
    <property type="component" value="Unassembled WGS sequence"/>
</dbReference>
<keyword evidence="2" id="KW-1185">Reference proteome</keyword>